<dbReference type="PANTHER" id="PTHR47966">
    <property type="entry name" value="BETA-SITE APP-CLEAVING ENZYME, ISOFORM A-RELATED"/>
    <property type="match status" value="1"/>
</dbReference>
<dbReference type="GO" id="GO:0006508">
    <property type="term" value="P:proteolysis"/>
    <property type="evidence" value="ECO:0007669"/>
    <property type="project" value="InterPro"/>
</dbReference>
<proteinExistence type="predicted"/>
<reference evidence="3" key="1">
    <citation type="journal article" date="2021" name="Mol. Plant Pathol.">
        <title>A 20-kb lineage-specific genomic region tames virulence in pathogenic amphidiploid Verticillium longisporum.</title>
        <authorList>
            <person name="Harting R."/>
            <person name="Starke J."/>
            <person name="Kusch H."/>
            <person name="Poggeler S."/>
            <person name="Maurus I."/>
            <person name="Schluter R."/>
            <person name="Landesfeind M."/>
            <person name="Bulla I."/>
            <person name="Nowrousian M."/>
            <person name="de Jonge R."/>
            <person name="Stahlhut G."/>
            <person name="Hoff K.J."/>
            <person name="Asshauer K.P."/>
            <person name="Thurmer A."/>
            <person name="Stanke M."/>
            <person name="Daniel R."/>
            <person name="Morgenstern B."/>
            <person name="Thomma B.P.H.J."/>
            <person name="Kronstad J.W."/>
            <person name="Braus-Stromeyer S.A."/>
            <person name="Braus G.H."/>
        </authorList>
    </citation>
    <scope>NUCLEOTIDE SEQUENCE</scope>
    <source>
        <strain evidence="3">Vl32</strain>
    </source>
</reference>
<feature type="domain" description="Peptidase A1" evidence="2">
    <location>
        <begin position="56"/>
        <end position="257"/>
    </location>
</feature>
<evidence type="ECO:0000313" key="4">
    <source>
        <dbReference type="Proteomes" id="UP000689129"/>
    </source>
</evidence>
<dbReference type="InterPro" id="IPR033121">
    <property type="entry name" value="PEPTIDASE_A1"/>
</dbReference>
<dbReference type="Pfam" id="PF00026">
    <property type="entry name" value="Asp"/>
    <property type="match status" value="1"/>
</dbReference>
<keyword evidence="1" id="KW-0732">Signal</keyword>
<organism evidence="3 4">
    <name type="scientific">Verticillium longisporum</name>
    <name type="common">Verticillium dahliae var. longisporum</name>
    <dbReference type="NCBI Taxonomy" id="100787"/>
    <lineage>
        <taxon>Eukaryota</taxon>
        <taxon>Fungi</taxon>
        <taxon>Dikarya</taxon>
        <taxon>Ascomycota</taxon>
        <taxon>Pezizomycotina</taxon>
        <taxon>Sordariomycetes</taxon>
        <taxon>Hypocreomycetidae</taxon>
        <taxon>Glomerellales</taxon>
        <taxon>Plectosphaerellaceae</taxon>
        <taxon>Verticillium</taxon>
    </lineage>
</organism>
<accession>A0A8I2ZCL1</accession>
<evidence type="ECO:0000259" key="2">
    <source>
        <dbReference type="PROSITE" id="PS51767"/>
    </source>
</evidence>
<dbReference type="AlphaFoldDB" id="A0A8I2ZCL1"/>
<gene>
    <name evidence="3" type="ORF">HYQ45_014448</name>
</gene>
<dbReference type="InterPro" id="IPR001461">
    <property type="entry name" value="Aspartic_peptidase_A1"/>
</dbReference>
<dbReference type="Proteomes" id="UP000689129">
    <property type="component" value="Unassembled WGS sequence"/>
</dbReference>
<sequence length="257" mass="28016">MQKALTLILCQVMLAGAHDGVVYLDIERKVVDYEPSLQRRYNPTVESRVANGHIGYFTKVKIGTPGQELSLHLDTGSADLWVPYTSAKICRVKGASNCKLGTYNPLKSLTYRLAAPNKFKIAYLDQSSASGDYFEDTVEIGGTRVSSLGMGLARQSTVPYGLAGIGYHHNVALQTWGNIYDNLPVRMERLGLINTVAYSLWLNNLDAAGGSLLFGGIDTEKYVGNLKVVPVLKNHLGKYDYFGVAMAGISCSTAARR</sequence>
<comment type="caution">
    <text evidence="3">The sequence shown here is derived from an EMBL/GenBank/DDBJ whole genome shotgun (WGS) entry which is preliminary data.</text>
</comment>
<feature type="signal peptide" evidence="1">
    <location>
        <begin position="1"/>
        <end position="17"/>
    </location>
</feature>
<protein>
    <submittedName>
        <fullName evidence="3">Aspartic-type endopeptidase OPSB like protein</fullName>
    </submittedName>
</protein>
<name>A0A8I2ZCL1_VERLO</name>
<dbReference type="PANTHER" id="PTHR47966:SF65">
    <property type="entry name" value="ASPARTIC-TYPE ENDOPEPTIDASE"/>
    <property type="match status" value="1"/>
</dbReference>
<evidence type="ECO:0000313" key="3">
    <source>
        <dbReference type="EMBL" id="KAG7121614.1"/>
    </source>
</evidence>
<feature type="chain" id="PRO_5034339857" evidence="1">
    <location>
        <begin position="18"/>
        <end position="257"/>
    </location>
</feature>
<dbReference type="OrthoDB" id="771136at2759"/>
<dbReference type="PROSITE" id="PS51767">
    <property type="entry name" value="PEPTIDASE_A1"/>
    <property type="match status" value="1"/>
</dbReference>
<dbReference type="EMBL" id="JAEMWZ010000367">
    <property type="protein sequence ID" value="KAG7121614.1"/>
    <property type="molecule type" value="Genomic_DNA"/>
</dbReference>
<dbReference type="GO" id="GO:0004190">
    <property type="term" value="F:aspartic-type endopeptidase activity"/>
    <property type="evidence" value="ECO:0007669"/>
    <property type="project" value="InterPro"/>
</dbReference>
<evidence type="ECO:0000256" key="1">
    <source>
        <dbReference type="SAM" id="SignalP"/>
    </source>
</evidence>